<proteinExistence type="predicted"/>
<keyword evidence="1" id="KW-1133">Transmembrane helix</keyword>
<dbReference type="InParanoid" id="Q3ACQ1"/>
<reference evidence="2 3" key="1">
    <citation type="journal article" date="2005" name="PLoS Genet.">
        <title>Life in hot carbon monoxide: the complete genome sequence of Carboxydothermus hydrogenoformans Z-2901.</title>
        <authorList>
            <person name="Wu M."/>
            <person name="Ren Q."/>
            <person name="Durkin A.S."/>
            <person name="Daugherty S.C."/>
            <person name="Brinkac L.M."/>
            <person name="Dodson R.J."/>
            <person name="Madupu R."/>
            <person name="Sullivan S.A."/>
            <person name="Kolonay J.F."/>
            <person name="Haft D.H."/>
            <person name="Nelson W.C."/>
            <person name="Tallon L.J."/>
            <person name="Jones K.M."/>
            <person name="Ulrich L.E."/>
            <person name="Gonzalez J.M."/>
            <person name="Zhulin I.B."/>
            <person name="Robb F.T."/>
            <person name="Eisen J.A."/>
        </authorList>
    </citation>
    <scope>NUCLEOTIDE SEQUENCE [LARGE SCALE GENOMIC DNA]</scope>
    <source>
        <strain evidence="3">ATCC BAA-161 / DSM 6008 / Z-2901</strain>
    </source>
</reference>
<name>Q3ACQ1_CARHZ</name>
<dbReference type="AlphaFoldDB" id="Q3ACQ1"/>
<feature type="transmembrane region" description="Helical" evidence="1">
    <location>
        <begin position="25"/>
        <end position="41"/>
    </location>
</feature>
<feature type="transmembrane region" description="Helical" evidence="1">
    <location>
        <begin position="124"/>
        <end position="142"/>
    </location>
</feature>
<organism evidence="2 3">
    <name type="scientific">Carboxydothermus hydrogenoformans (strain ATCC BAA-161 / DSM 6008 / Z-2901)</name>
    <dbReference type="NCBI Taxonomy" id="246194"/>
    <lineage>
        <taxon>Bacteria</taxon>
        <taxon>Bacillati</taxon>
        <taxon>Bacillota</taxon>
        <taxon>Clostridia</taxon>
        <taxon>Thermoanaerobacterales</taxon>
        <taxon>Thermoanaerobacteraceae</taxon>
        <taxon>Carboxydothermus</taxon>
    </lineage>
</organism>
<dbReference type="STRING" id="246194.CHY_1245"/>
<evidence type="ECO:0000256" key="1">
    <source>
        <dbReference type="SAM" id="Phobius"/>
    </source>
</evidence>
<evidence type="ECO:0000313" key="2">
    <source>
        <dbReference type="EMBL" id="ABB15197.1"/>
    </source>
</evidence>
<feature type="transmembrane region" description="Helical" evidence="1">
    <location>
        <begin position="91"/>
        <end position="112"/>
    </location>
</feature>
<dbReference type="Proteomes" id="UP000002706">
    <property type="component" value="Chromosome"/>
</dbReference>
<keyword evidence="1" id="KW-0812">Transmembrane</keyword>
<sequence>MATFLGSLAFLATFVAEYFHIAPRVIGIGVGFLVLFCSNFLGKRQAFLYVLILTILAVLFLNPIVALKYFLLYLLMPLLLAIGDGKLSLKILTLIIGSGGIFLYLLAYLKYFKFIYILSYKINSIGYLIVIAIFGAAVYYLILTYGWTYIRKNIPANFLNYLSNILD</sequence>
<feature type="transmembrane region" description="Helical" evidence="1">
    <location>
        <begin position="48"/>
        <end position="71"/>
    </location>
</feature>
<accession>Q3ACQ1</accession>
<dbReference type="EMBL" id="CP000141">
    <property type="protein sequence ID" value="ABB15197.1"/>
    <property type="molecule type" value="Genomic_DNA"/>
</dbReference>
<keyword evidence="3" id="KW-1185">Reference proteome</keyword>
<dbReference type="KEGG" id="chy:CHY_1245"/>
<keyword evidence="1" id="KW-0472">Membrane</keyword>
<dbReference type="HOGENOM" id="CLU_1591583_0_0_9"/>
<evidence type="ECO:0000313" key="3">
    <source>
        <dbReference type="Proteomes" id="UP000002706"/>
    </source>
</evidence>
<gene>
    <name evidence="2" type="ordered locus">CHY_1245</name>
</gene>
<protein>
    <submittedName>
        <fullName evidence="2">Uncharacterized protein</fullName>
    </submittedName>
</protein>